<evidence type="ECO:0000256" key="1">
    <source>
        <dbReference type="ARBA" id="ARBA00004948"/>
    </source>
</evidence>
<dbReference type="EMBL" id="QPJY01000003">
    <property type="protein sequence ID" value="RCX31261.1"/>
    <property type="molecule type" value="Genomic_DNA"/>
</dbReference>
<evidence type="ECO:0000256" key="4">
    <source>
        <dbReference type="ARBA" id="ARBA00022741"/>
    </source>
</evidence>
<dbReference type="CDD" id="cd01169">
    <property type="entry name" value="HMPP_kinase"/>
    <property type="match status" value="1"/>
</dbReference>
<organism evidence="8 9">
    <name type="scientific">Thioalbus denitrificans</name>
    <dbReference type="NCBI Taxonomy" id="547122"/>
    <lineage>
        <taxon>Bacteria</taxon>
        <taxon>Pseudomonadati</taxon>
        <taxon>Pseudomonadota</taxon>
        <taxon>Gammaproteobacteria</taxon>
        <taxon>Chromatiales</taxon>
        <taxon>Ectothiorhodospiraceae</taxon>
        <taxon>Thioalbus</taxon>
    </lineage>
</organism>
<gene>
    <name evidence="8" type="ORF">DFQ59_103228</name>
</gene>
<keyword evidence="4" id="KW-0547">Nucleotide-binding</keyword>
<dbReference type="OrthoDB" id="9810880at2"/>
<dbReference type="NCBIfam" id="TIGR00097">
    <property type="entry name" value="HMP-P_kinase"/>
    <property type="match status" value="1"/>
</dbReference>
<name>A0A369CCJ3_9GAMM</name>
<dbReference type="GO" id="GO:0008902">
    <property type="term" value="F:hydroxymethylpyrimidine kinase activity"/>
    <property type="evidence" value="ECO:0007669"/>
    <property type="project" value="UniProtKB-EC"/>
</dbReference>
<feature type="domain" description="Pyridoxamine kinase/Phosphomethylpyrimidine kinase" evidence="7">
    <location>
        <begin position="12"/>
        <end position="257"/>
    </location>
</feature>
<keyword evidence="9" id="KW-1185">Reference proteome</keyword>
<dbReference type="FunFam" id="3.40.1190.20:FF:000003">
    <property type="entry name" value="Phosphomethylpyrimidine kinase ThiD"/>
    <property type="match status" value="1"/>
</dbReference>
<dbReference type="EC" id="2.7.1.49" evidence="2"/>
<evidence type="ECO:0000256" key="6">
    <source>
        <dbReference type="ARBA" id="ARBA00022840"/>
    </source>
</evidence>
<evidence type="ECO:0000259" key="7">
    <source>
        <dbReference type="Pfam" id="PF08543"/>
    </source>
</evidence>
<dbReference type="GO" id="GO:0008972">
    <property type="term" value="F:phosphomethylpyrimidine kinase activity"/>
    <property type="evidence" value="ECO:0007669"/>
    <property type="project" value="InterPro"/>
</dbReference>
<dbReference type="GO" id="GO:0005829">
    <property type="term" value="C:cytosol"/>
    <property type="evidence" value="ECO:0007669"/>
    <property type="project" value="TreeGrafter"/>
</dbReference>
<dbReference type="PANTHER" id="PTHR20858:SF17">
    <property type="entry name" value="HYDROXYMETHYLPYRIMIDINE_PHOSPHOMETHYLPYRIMIDINE KINASE THI20-RELATED"/>
    <property type="match status" value="1"/>
</dbReference>
<reference evidence="8 9" key="1">
    <citation type="submission" date="2018-07" db="EMBL/GenBank/DDBJ databases">
        <title>Genomic Encyclopedia of Type Strains, Phase IV (KMG-IV): sequencing the most valuable type-strain genomes for metagenomic binning, comparative biology and taxonomic classification.</title>
        <authorList>
            <person name="Goeker M."/>
        </authorList>
    </citation>
    <scope>NUCLEOTIDE SEQUENCE [LARGE SCALE GENOMIC DNA]</scope>
    <source>
        <strain evidence="8 9">DSM 26407</strain>
    </source>
</reference>
<keyword evidence="3" id="KW-0808">Transferase</keyword>
<dbReference type="Proteomes" id="UP000252707">
    <property type="component" value="Unassembled WGS sequence"/>
</dbReference>
<comment type="pathway">
    <text evidence="1">Cofactor biosynthesis; thiamine diphosphate biosynthesis.</text>
</comment>
<evidence type="ECO:0000256" key="5">
    <source>
        <dbReference type="ARBA" id="ARBA00022777"/>
    </source>
</evidence>
<evidence type="ECO:0000313" key="8">
    <source>
        <dbReference type="EMBL" id="RCX31261.1"/>
    </source>
</evidence>
<dbReference type="Pfam" id="PF08543">
    <property type="entry name" value="Phos_pyr_kin"/>
    <property type="match status" value="1"/>
</dbReference>
<dbReference type="Gene3D" id="3.40.1190.20">
    <property type="match status" value="1"/>
</dbReference>
<evidence type="ECO:0000256" key="2">
    <source>
        <dbReference type="ARBA" id="ARBA00012135"/>
    </source>
</evidence>
<dbReference type="UniPathway" id="UPA00060">
    <property type="reaction ID" value="UER00138"/>
</dbReference>
<keyword evidence="6" id="KW-0067">ATP-binding</keyword>
<evidence type="ECO:0000256" key="3">
    <source>
        <dbReference type="ARBA" id="ARBA00022679"/>
    </source>
</evidence>
<proteinExistence type="predicted"/>
<sequence length="269" mass="27014">MRGRVLIVAGSDSGGGAGIQADIKTVTALGGFAATAVTALTAQDTTAVHDVFGVPPAFIARQMEVVLADIGADAIKTGMLHTAAVIGSVAGVLEKSAPDTPLVVDPVMFAKGGARLLDPAAEQTLRERLLPRATVITPNVPEAEVLLGRTIDTPEALEPAARALLALGPRGVLLKGGRLAGAVVTDVLATTAGVSRYDSPRIATRNVHGTGCTLASAVAAGLARGLALEAAVARARAFVQAAIRTAPGLGAGHGPLNHALREGPDGSFE</sequence>
<comment type="caution">
    <text evidence="8">The sequence shown here is derived from an EMBL/GenBank/DDBJ whole genome shotgun (WGS) entry which is preliminary data.</text>
</comment>
<dbReference type="PANTHER" id="PTHR20858">
    <property type="entry name" value="PHOSPHOMETHYLPYRIMIDINE KINASE"/>
    <property type="match status" value="1"/>
</dbReference>
<protein>
    <recommendedName>
        <fullName evidence="2">hydroxymethylpyrimidine kinase</fullName>
        <ecNumber evidence="2">2.7.1.49</ecNumber>
    </recommendedName>
</protein>
<dbReference type="GO" id="GO:0009228">
    <property type="term" value="P:thiamine biosynthetic process"/>
    <property type="evidence" value="ECO:0007669"/>
    <property type="project" value="InterPro"/>
</dbReference>
<evidence type="ECO:0000313" key="9">
    <source>
        <dbReference type="Proteomes" id="UP000252707"/>
    </source>
</evidence>
<dbReference type="GO" id="GO:0009229">
    <property type="term" value="P:thiamine diphosphate biosynthetic process"/>
    <property type="evidence" value="ECO:0007669"/>
    <property type="project" value="UniProtKB-UniPathway"/>
</dbReference>
<dbReference type="InterPro" id="IPR013749">
    <property type="entry name" value="PM/HMP-P_kinase-1"/>
</dbReference>
<keyword evidence="5 8" id="KW-0418">Kinase</keyword>
<dbReference type="InterPro" id="IPR004399">
    <property type="entry name" value="HMP/HMP-P_kinase_dom"/>
</dbReference>
<dbReference type="AlphaFoldDB" id="A0A369CCJ3"/>
<dbReference type="RefSeq" id="WP_114279437.1">
    <property type="nucleotide sequence ID" value="NZ_QPJY01000003.1"/>
</dbReference>
<dbReference type="InterPro" id="IPR029056">
    <property type="entry name" value="Ribokinase-like"/>
</dbReference>
<dbReference type="GO" id="GO:0005524">
    <property type="term" value="F:ATP binding"/>
    <property type="evidence" value="ECO:0007669"/>
    <property type="project" value="UniProtKB-KW"/>
</dbReference>
<accession>A0A369CCJ3</accession>
<dbReference type="SUPFAM" id="SSF53613">
    <property type="entry name" value="Ribokinase-like"/>
    <property type="match status" value="1"/>
</dbReference>